<keyword evidence="3" id="KW-0720">Serine protease</keyword>
<dbReference type="PROSITE" id="PS51892">
    <property type="entry name" value="SUBTILASE"/>
    <property type="match status" value="1"/>
</dbReference>
<keyword evidence="1" id="KW-0645">Protease</keyword>
<gene>
    <name evidence="6" type="ORF">NWE73_08060</name>
</gene>
<dbReference type="Pfam" id="PF00082">
    <property type="entry name" value="Peptidase_S8"/>
    <property type="match status" value="1"/>
</dbReference>
<reference evidence="6" key="1">
    <citation type="submission" date="2022-08" db="EMBL/GenBank/DDBJ databases">
        <title>Novel Bdellovibrio Species Isolated from Svalbard: Designation Bdellovibrio svalbardensis.</title>
        <authorList>
            <person name="Mitchell R.J."/>
            <person name="Choi S.Y."/>
        </authorList>
    </citation>
    <scope>NUCLEOTIDE SEQUENCE</scope>
    <source>
        <strain evidence="6">PAP01</strain>
    </source>
</reference>
<organism evidence="6 7">
    <name type="scientific">Bdellovibrio svalbardensis</name>
    <dbReference type="NCBI Taxonomy" id="2972972"/>
    <lineage>
        <taxon>Bacteria</taxon>
        <taxon>Pseudomonadati</taxon>
        <taxon>Bdellovibrionota</taxon>
        <taxon>Bdellovibrionia</taxon>
        <taxon>Bdellovibrionales</taxon>
        <taxon>Pseudobdellovibrionaceae</taxon>
        <taxon>Bdellovibrio</taxon>
    </lineage>
</organism>
<dbReference type="PANTHER" id="PTHR42884:SF14">
    <property type="entry name" value="NEUROENDOCRINE CONVERTASE 1"/>
    <property type="match status" value="1"/>
</dbReference>
<evidence type="ECO:0000313" key="7">
    <source>
        <dbReference type="Proteomes" id="UP001152321"/>
    </source>
</evidence>
<comment type="caution">
    <text evidence="6">The sequence shown here is derived from an EMBL/GenBank/DDBJ whole genome shotgun (WGS) entry which is preliminary data.</text>
</comment>
<dbReference type="SUPFAM" id="SSF52743">
    <property type="entry name" value="Subtilisin-like"/>
    <property type="match status" value="1"/>
</dbReference>
<dbReference type="Gene3D" id="3.40.50.200">
    <property type="entry name" value="Peptidase S8/S53 domain"/>
    <property type="match status" value="1"/>
</dbReference>
<comment type="caution">
    <text evidence="4">Lacks conserved residue(s) required for the propagation of feature annotation.</text>
</comment>
<evidence type="ECO:0000259" key="5">
    <source>
        <dbReference type="Pfam" id="PF00082"/>
    </source>
</evidence>
<feature type="domain" description="Peptidase S8/S53" evidence="5">
    <location>
        <begin position="11"/>
        <end position="73"/>
    </location>
</feature>
<keyword evidence="2" id="KW-0378">Hydrolase</keyword>
<comment type="similarity">
    <text evidence="4">Belongs to the peptidase S8 family.</text>
</comment>
<dbReference type="PANTHER" id="PTHR42884">
    <property type="entry name" value="PROPROTEIN CONVERTASE SUBTILISIN/KEXIN-RELATED"/>
    <property type="match status" value="1"/>
</dbReference>
<sequence>MLGAGKVVKATVRTIATDYTEFQGTSMATPHVAGVVALMKAANPRLKGAQVKAILKQSATPMAPNDKNQYGAGLVNAEAAVNAAMQAR</sequence>
<name>A0ABT6DHP1_9BACT</name>
<dbReference type="InterPro" id="IPR036852">
    <property type="entry name" value="Peptidase_S8/S53_dom_sf"/>
</dbReference>
<proteinExistence type="inferred from homology"/>
<dbReference type="InterPro" id="IPR000209">
    <property type="entry name" value="Peptidase_S8/S53_dom"/>
</dbReference>
<protein>
    <submittedName>
        <fullName evidence="6">S8 family serine peptidase</fullName>
    </submittedName>
</protein>
<keyword evidence="7" id="KW-1185">Reference proteome</keyword>
<dbReference type="PROSITE" id="PS00138">
    <property type="entry name" value="SUBTILASE_SER"/>
    <property type="match status" value="1"/>
</dbReference>
<evidence type="ECO:0000256" key="2">
    <source>
        <dbReference type="ARBA" id="ARBA00022801"/>
    </source>
</evidence>
<evidence type="ECO:0000256" key="3">
    <source>
        <dbReference type="ARBA" id="ARBA00022825"/>
    </source>
</evidence>
<dbReference type="Proteomes" id="UP001152321">
    <property type="component" value="Unassembled WGS sequence"/>
</dbReference>
<evidence type="ECO:0000313" key="6">
    <source>
        <dbReference type="EMBL" id="MDG0816313.1"/>
    </source>
</evidence>
<dbReference type="InterPro" id="IPR023828">
    <property type="entry name" value="Peptidase_S8_Ser-AS"/>
</dbReference>
<dbReference type="EMBL" id="JANRMI010000002">
    <property type="protein sequence ID" value="MDG0816313.1"/>
    <property type="molecule type" value="Genomic_DNA"/>
</dbReference>
<accession>A0ABT6DHP1</accession>
<evidence type="ECO:0000256" key="1">
    <source>
        <dbReference type="ARBA" id="ARBA00022670"/>
    </source>
</evidence>
<evidence type="ECO:0000256" key="4">
    <source>
        <dbReference type="PROSITE-ProRule" id="PRU01240"/>
    </source>
</evidence>